<dbReference type="InterPro" id="IPR047951">
    <property type="entry name" value="Transpos_ISL3"/>
</dbReference>
<evidence type="ECO:0000313" key="6">
    <source>
        <dbReference type="Proteomes" id="UP000236047"/>
    </source>
</evidence>
<reference evidence="6" key="2">
    <citation type="submission" date="2015-09" db="EMBL/GenBank/DDBJ databases">
        <authorList>
            <person name="Graham D.E."/>
            <person name="Mahan K.M."/>
            <person name="Klingeman D.M."/>
            <person name="Fida T."/>
            <person name="Giannone R.J."/>
            <person name="Hettich R.L."/>
            <person name="Parry R.J."/>
            <person name="Spain J.C."/>
        </authorList>
    </citation>
    <scope>NUCLEOTIDE SEQUENCE [LARGE SCALE GENOMIC DNA]</scope>
    <source>
        <strain evidence="6">JCM 4701</strain>
    </source>
</reference>
<dbReference type="PANTHER" id="PTHR33498">
    <property type="entry name" value="TRANSPOSASE FOR INSERTION SEQUENCE ELEMENT IS1557"/>
    <property type="match status" value="1"/>
</dbReference>
<feature type="domain" description="Transposase IS204/IS1001/IS1096/IS1165 helix-turn-helix" evidence="2">
    <location>
        <begin position="92"/>
        <end position="142"/>
    </location>
</feature>
<name>A0A2N8PFU6_STRNR</name>
<dbReference type="EMBL" id="LJSN01000002">
    <property type="protein sequence ID" value="PNE39892.1"/>
    <property type="molecule type" value="Genomic_DNA"/>
</dbReference>
<evidence type="ECO:0000313" key="5">
    <source>
        <dbReference type="EMBL" id="PNE43534.1"/>
    </source>
</evidence>
<dbReference type="Proteomes" id="UP000236047">
    <property type="component" value="Unassembled WGS sequence"/>
</dbReference>
<sequence length="421" mass="47605">MSVFSIWKRTLTVENTVVEGVRFDENEQCVIVSVRSDARRRQRCGRCRRPAPWYDAGRGRRRWRDLDHGAVRVFLEADAPRVECRIHGPAVVAVPWARHCAGHTLAFDAQTAWMAAECSKSATATLMRTSWRTVGCIVERFVADRDRAVDRLNGLCRIGIDEISHRKGQKYMTVVVDHDTAKVVWMADGHGKDILHRFFDVLGAQRAAHLTHISADGAGWIADVLALRAPSAARVMDPFHVVAWATGALDAERRASWNRARHGHEGRETARALKDSRFALWKNEADLTDRQMAKLAWIQATDPRLHRAWRLKEALRMVFTLARARPTAALRALNRWIGWARRCRIPAFVDLQRKVVRHYDAIWAALNTGMSNGLIESTNTKTRLIIRRGFGFHTADAIIALVMLTLAGDKPTLPGRQPTTE</sequence>
<dbReference type="InterPro" id="IPR032877">
    <property type="entry name" value="Transposase_HTH"/>
</dbReference>
<evidence type="ECO:0000259" key="1">
    <source>
        <dbReference type="Pfam" id="PF01610"/>
    </source>
</evidence>
<protein>
    <submittedName>
        <fullName evidence="4">Transposase</fullName>
    </submittedName>
</protein>
<dbReference type="NCBIfam" id="NF033550">
    <property type="entry name" value="transpos_ISL3"/>
    <property type="match status" value="1"/>
</dbReference>
<organism evidence="4 6">
    <name type="scientific">Streptomyces noursei</name>
    <name type="common">Streptomyces albulus</name>
    <dbReference type="NCBI Taxonomy" id="1971"/>
    <lineage>
        <taxon>Bacteria</taxon>
        <taxon>Bacillati</taxon>
        <taxon>Actinomycetota</taxon>
        <taxon>Actinomycetes</taxon>
        <taxon>Kitasatosporales</taxon>
        <taxon>Streptomycetaceae</taxon>
        <taxon>Streptomyces</taxon>
    </lineage>
</organism>
<dbReference type="AlphaFoldDB" id="A0A2N8PFU6"/>
<dbReference type="EMBL" id="LJSN01000001">
    <property type="protein sequence ID" value="PNE43534.1"/>
    <property type="molecule type" value="Genomic_DNA"/>
</dbReference>
<dbReference type="InterPro" id="IPR029261">
    <property type="entry name" value="Transposase_Znf"/>
</dbReference>
<evidence type="ECO:0000259" key="3">
    <source>
        <dbReference type="Pfam" id="PF14690"/>
    </source>
</evidence>
<dbReference type="InterPro" id="IPR002560">
    <property type="entry name" value="Transposase_DDE"/>
</dbReference>
<accession>A0A2N8PFU6</accession>
<evidence type="ECO:0000313" key="4">
    <source>
        <dbReference type="EMBL" id="PNE39892.1"/>
    </source>
</evidence>
<gene>
    <name evidence="5" type="ORF">AOB60_01155</name>
    <name evidence="4" type="ORF">AOB60_01880</name>
</gene>
<proteinExistence type="predicted"/>
<dbReference type="Pfam" id="PF13542">
    <property type="entry name" value="HTH_Tnp_ISL3"/>
    <property type="match status" value="1"/>
</dbReference>
<keyword evidence="6" id="KW-1185">Reference proteome</keyword>
<evidence type="ECO:0000259" key="2">
    <source>
        <dbReference type="Pfam" id="PF13542"/>
    </source>
</evidence>
<reference evidence="4" key="1">
    <citation type="submission" date="2015-09" db="EMBL/GenBank/DDBJ databases">
        <authorList>
            <person name="Jackson K.R."/>
            <person name="Lunt B.L."/>
            <person name="Fisher J.N.B."/>
            <person name="Gardner A.V."/>
            <person name="Bailey M.E."/>
            <person name="Deus L.M."/>
            <person name="Earl A.S."/>
            <person name="Gibby P.D."/>
            <person name="Hartmann K.A."/>
            <person name="Liu J.E."/>
            <person name="Manci A.M."/>
            <person name="Nielsen D.A."/>
            <person name="Solomon M.B."/>
            <person name="Breakwell D.P."/>
            <person name="Burnett S.H."/>
            <person name="Grose J.H."/>
        </authorList>
    </citation>
    <scope>NUCLEOTIDE SEQUENCE [LARGE SCALE GENOMIC DNA]</scope>
    <source>
        <strain evidence="4">JCM 4701</strain>
    </source>
</reference>
<comment type="caution">
    <text evidence="4">The sequence shown here is derived from an EMBL/GenBank/DDBJ whole genome shotgun (WGS) entry which is preliminary data.</text>
</comment>
<dbReference type="Pfam" id="PF01610">
    <property type="entry name" value="DDE_Tnp_ISL3"/>
    <property type="match status" value="1"/>
</dbReference>
<dbReference type="RefSeq" id="WP_102922467.1">
    <property type="nucleotide sequence ID" value="NZ_LJSN01000001.1"/>
</dbReference>
<feature type="domain" description="Transposase IS204/IS1001/IS1096/IS1165 DDE" evidence="1">
    <location>
        <begin position="158"/>
        <end position="399"/>
    </location>
</feature>
<dbReference type="PANTHER" id="PTHR33498:SF1">
    <property type="entry name" value="TRANSPOSASE FOR INSERTION SEQUENCE ELEMENT IS1557"/>
    <property type="match status" value="1"/>
</dbReference>
<feature type="domain" description="Transposase IS204/IS1001/IS1096/IS1165 zinc-finger" evidence="3">
    <location>
        <begin position="41"/>
        <end position="85"/>
    </location>
</feature>
<dbReference type="Pfam" id="PF14690">
    <property type="entry name" value="Zn_ribbon_ISL3"/>
    <property type="match status" value="1"/>
</dbReference>